<reference evidence="2" key="1">
    <citation type="submission" date="2017-04" db="EMBL/GenBank/DDBJ databases">
        <title>Genome evolution of the luminous symbionts of deep sea anglerfish.</title>
        <authorList>
            <person name="Hendry T.A."/>
        </authorList>
    </citation>
    <scope>NUCLEOTIDE SEQUENCE [LARGE SCALE GENOMIC DNA]</scope>
</reference>
<dbReference type="Proteomes" id="UP000219020">
    <property type="component" value="Unassembled WGS sequence"/>
</dbReference>
<dbReference type="EMBL" id="NBYY01000009">
    <property type="protein sequence ID" value="PCS23647.1"/>
    <property type="molecule type" value="Genomic_DNA"/>
</dbReference>
<dbReference type="AlphaFoldDB" id="A0A2A5T653"/>
<protein>
    <submittedName>
        <fullName evidence="1">Uncharacterized protein</fullName>
    </submittedName>
</protein>
<sequence length="38" mass="4386">MERELAHKGVILITGVKNMKSKVMKLCDCLMLRKQLII</sequence>
<evidence type="ECO:0000313" key="2">
    <source>
        <dbReference type="Proteomes" id="UP000219020"/>
    </source>
</evidence>
<comment type="caution">
    <text evidence="1">The sequence shown here is derived from an EMBL/GenBank/DDBJ whole genome shotgun (WGS) entry which is preliminary data.</text>
</comment>
<proteinExistence type="predicted"/>
<accession>A0A2A5T653</accession>
<keyword evidence="2" id="KW-1185">Reference proteome</keyword>
<organism evidence="1 2">
    <name type="scientific">Candidatus Enterovibrio escicola</name>
    <dbReference type="NCBI Taxonomy" id="1927127"/>
    <lineage>
        <taxon>Bacteria</taxon>
        <taxon>Pseudomonadati</taxon>
        <taxon>Pseudomonadota</taxon>
        <taxon>Gammaproteobacteria</taxon>
        <taxon>Vibrionales</taxon>
        <taxon>Vibrionaceae</taxon>
        <taxon>Enterovibrio</taxon>
    </lineage>
</organism>
<gene>
    <name evidence="1" type="ORF">BTN49_0616</name>
</gene>
<evidence type="ECO:0000313" key="1">
    <source>
        <dbReference type="EMBL" id="PCS23647.1"/>
    </source>
</evidence>
<name>A0A2A5T653_9GAMM</name>